<evidence type="ECO:0000313" key="1">
    <source>
        <dbReference type="EMBL" id="XDQ62436.1"/>
    </source>
</evidence>
<organism evidence="1">
    <name type="scientific">Streptomyces sp. R35</name>
    <dbReference type="NCBI Taxonomy" id="3238630"/>
    <lineage>
        <taxon>Bacteria</taxon>
        <taxon>Bacillati</taxon>
        <taxon>Actinomycetota</taxon>
        <taxon>Actinomycetes</taxon>
        <taxon>Kitasatosporales</taxon>
        <taxon>Streptomycetaceae</taxon>
        <taxon>Streptomyces</taxon>
    </lineage>
</organism>
<gene>
    <name evidence="1" type="ORF">AB5J50_17325</name>
</gene>
<name>A0AB39S7X7_9ACTN</name>
<dbReference type="AlphaFoldDB" id="A0AB39S7X7"/>
<sequence length="298" mass="32871">MTHPETTPYDDDRRAYTREALARLVLSQAAYGLTGSAGELVITRHDAFCGPGGRVSEAAELVASAEWTLVRAVVYERERGSSWEEIAGYLGVGADEAAERFGPELARWAGAFEVPYRLDETGRKRIPQLPTAAYDPDTACRRLDLWAHLRTTIRDRHAVSADLRMTTPEDGDVTAAEVPDPETESDEMTGWIWRPHLRSFLELLAGYNGMWFDETDWETVSLGLETTDDETPDAWYSYPLNSALHSLNVRLANSPGGNEVSVALTGATSADLRLRIDTLMDAFAARPQPPSTVSRSPA</sequence>
<accession>A0AB39S7X7</accession>
<dbReference type="RefSeq" id="WP_369259059.1">
    <property type="nucleotide sequence ID" value="NZ_CP163440.1"/>
</dbReference>
<evidence type="ECO:0008006" key="2">
    <source>
        <dbReference type="Google" id="ProtNLM"/>
    </source>
</evidence>
<reference evidence="1" key="1">
    <citation type="submission" date="2024-07" db="EMBL/GenBank/DDBJ databases">
        <authorList>
            <person name="Yu S.T."/>
        </authorList>
    </citation>
    <scope>NUCLEOTIDE SEQUENCE</scope>
    <source>
        <strain evidence="1">R35</strain>
    </source>
</reference>
<proteinExistence type="predicted"/>
<protein>
    <recommendedName>
        <fullName evidence="2">RNA polymerase subunit sigma-70</fullName>
    </recommendedName>
</protein>
<dbReference type="EMBL" id="CP163440">
    <property type="protein sequence ID" value="XDQ62436.1"/>
    <property type="molecule type" value="Genomic_DNA"/>
</dbReference>